<dbReference type="GO" id="GO:0016887">
    <property type="term" value="F:ATP hydrolysis activity"/>
    <property type="evidence" value="ECO:0007669"/>
    <property type="project" value="InterPro"/>
</dbReference>
<comment type="caution">
    <text evidence="13">The sequence shown here is derived from an EMBL/GenBank/DDBJ whole genome shotgun (WGS) entry which is preliminary data.</text>
</comment>
<evidence type="ECO:0000259" key="12">
    <source>
        <dbReference type="Pfam" id="PF14479"/>
    </source>
</evidence>
<dbReference type="EMBL" id="JAUKUD010000005">
    <property type="protein sequence ID" value="KAK0743223.1"/>
    <property type="molecule type" value="Genomic_DNA"/>
</dbReference>
<keyword evidence="13" id="KW-0640">Prion</keyword>
<name>A0AA40EPP3_9PEZI</name>
<keyword evidence="3" id="KW-0963">Cytoplasm</keyword>
<dbReference type="InterPro" id="IPR029498">
    <property type="entry name" value="HeLo_dom"/>
</dbReference>
<dbReference type="Pfam" id="PF13424">
    <property type="entry name" value="TPR_12"/>
    <property type="match status" value="3"/>
</dbReference>
<proteinExistence type="inferred from homology"/>
<dbReference type="InterPro" id="IPR011990">
    <property type="entry name" value="TPR-like_helical_dom_sf"/>
</dbReference>
<dbReference type="GO" id="GO:0019894">
    <property type="term" value="F:kinesin binding"/>
    <property type="evidence" value="ECO:0007669"/>
    <property type="project" value="TreeGrafter"/>
</dbReference>
<keyword evidence="8" id="KW-0505">Motor protein</keyword>
<evidence type="ECO:0000259" key="11">
    <source>
        <dbReference type="Pfam" id="PF13401"/>
    </source>
</evidence>
<evidence type="ECO:0000256" key="4">
    <source>
        <dbReference type="ARBA" id="ARBA00022701"/>
    </source>
</evidence>
<dbReference type="InterPro" id="IPR002151">
    <property type="entry name" value="Kinesin_light"/>
</dbReference>
<dbReference type="InterPro" id="IPR027417">
    <property type="entry name" value="P-loop_NTPase"/>
</dbReference>
<keyword evidence="13" id="KW-0034">Amyloid</keyword>
<evidence type="ECO:0000256" key="8">
    <source>
        <dbReference type="ARBA" id="ARBA00023175"/>
    </source>
</evidence>
<sequence length="1049" mass="119357">MAGLEVLGAVSGLAGLFSTAITWFDYVLVAKQAAPRLQSLLVKLDNAHLRLTRWGKAAGLTGPRIEDEESLRSSESFQLNEQQEQQAIRTFRAVADLFEECQKLCHRERNGKTEDDPSVRETEISPFGTVGPNWNPMHRYLHRKMRDITDGRSNKVSVTQRVKFAIYKKEHLEDFIKHINDHIDELYKIYEPPAEKETELGKAELEELLEVVRALAIASDRDPNNDTTYNIKGGTSMNVGTHQGDPRDNDPQACRVIPLPQNEDIVDRTHIFTRLDALLPSPSEYQSAALCGLGGSGKTQVALEYAYRRCRDDPTCSVFWVHADNETTFAQDYTAIARRLGLDKLDGEKLLVAVCERIESTPSWLLVLDNADDLLLFGVGRTPHHTSHEQAEESTSLYKYVPKGGTGTVLWTSRDERIVGTLVSPRRGIQVGQMDPKEASTLLERSRNEKVGSDEVVDAEKLLEELQWLPLAISQAGAYLRRTSTPIGEYLSKLAEGKQRWRILKATEFDRHRRDNVPNSILETWSISIERIRRDNEMAYRILHIIAYVNNQDIPFEIMTAAGLFGDEGEKGDPEEDKDRVVEAVTRLKEFSFLGMRTEGRKTRSYEMHKLVQEATRYGLRVGDSEDEAYFSSAALQIMAKLFPKRKRENWAECEKYIAHAVQVGEWAETCKREVEVSNLLTRVSDYLFDRGRWREKEPVDKRAYKLRRGVLGESHPDTIRSMALLAGTYYTQGRHGEAEPIMIKVLELRRQVLGETHPDTIWSMANLATTYHAQGRYGEAEPIDIKVLELRRQVLGETHPDTIWSTGELAVTYHTQGRYGEAESIKIKVLELRRQLLGETHPDTIQSMGGLAVTYHAQGRYGEAEPIKIKVLELRRQLLGETHPDTIWSMGELAVTYHAQGRYGEAEPIKIKVLELRRQLLGETHPDTIWSMASLAATYYMQGRHSEAEPIKIKVLELRRQLLGETHPDTMRSMASLAATYYMQGRHSEAEPIKIKVLELRRQALGETHPHSLQAMHDLAITWKNRVLGLDHPFTRSSERTLGSWKTE</sequence>
<dbReference type="SUPFAM" id="SSF48452">
    <property type="entry name" value="TPR-like"/>
    <property type="match status" value="3"/>
</dbReference>
<dbReference type="InterPro" id="IPR038305">
    <property type="entry name" value="HeLo_sf"/>
</dbReference>
<feature type="domain" description="ORC1/DEAH AAA+ ATPase" evidence="11">
    <location>
        <begin position="286"/>
        <end position="399"/>
    </location>
</feature>
<evidence type="ECO:0000256" key="10">
    <source>
        <dbReference type="SAM" id="MobiDB-lite"/>
    </source>
</evidence>
<dbReference type="GO" id="GO:0007018">
    <property type="term" value="P:microtubule-based movement"/>
    <property type="evidence" value="ECO:0007669"/>
    <property type="project" value="TreeGrafter"/>
</dbReference>
<dbReference type="Pfam" id="PF13401">
    <property type="entry name" value="AAA_22"/>
    <property type="match status" value="1"/>
</dbReference>
<evidence type="ECO:0000313" key="13">
    <source>
        <dbReference type="EMBL" id="KAK0743223.1"/>
    </source>
</evidence>
<dbReference type="GO" id="GO:0005874">
    <property type="term" value="C:microtubule"/>
    <property type="evidence" value="ECO:0007669"/>
    <property type="project" value="UniProtKB-KW"/>
</dbReference>
<evidence type="ECO:0000256" key="2">
    <source>
        <dbReference type="ARBA" id="ARBA00009622"/>
    </source>
</evidence>
<dbReference type="Gene3D" id="3.40.50.300">
    <property type="entry name" value="P-loop containing nucleotide triphosphate hydrolases"/>
    <property type="match status" value="1"/>
</dbReference>
<feature type="compositionally biased region" description="Basic and acidic residues" evidence="10">
    <location>
        <begin position="109"/>
        <end position="123"/>
    </location>
</feature>
<keyword evidence="7" id="KW-0175">Coiled coil</keyword>
<dbReference type="GO" id="GO:0005737">
    <property type="term" value="C:cytoplasm"/>
    <property type="evidence" value="ECO:0007669"/>
    <property type="project" value="TreeGrafter"/>
</dbReference>
<dbReference type="Pfam" id="PF13374">
    <property type="entry name" value="TPR_10"/>
    <property type="match status" value="2"/>
</dbReference>
<dbReference type="SUPFAM" id="SSF52540">
    <property type="entry name" value="P-loop containing nucleoside triphosphate hydrolases"/>
    <property type="match status" value="1"/>
</dbReference>
<evidence type="ECO:0000256" key="6">
    <source>
        <dbReference type="ARBA" id="ARBA00022803"/>
    </source>
</evidence>
<dbReference type="GO" id="GO:0005871">
    <property type="term" value="C:kinesin complex"/>
    <property type="evidence" value="ECO:0007669"/>
    <property type="project" value="InterPro"/>
</dbReference>
<dbReference type="Gene3D" id="1.20.120.1020">
    <property type="entry name" value="Prion-inhibition and propagation, HeLo domain"/>
    <property type="match status" value="1"/>
</dbReference>
<dbReference type="Gene3D" id="1.25.40.10">
    <property type="entry name" value="Tetratricopeptide repeat domain"/>
    <property type="match status" value="2"/>
</dbReference>
<keyword evidence="14" id="KW-1185">Reference proteome</keyword>
<keyword evidence="4" id="KW-0493">Microtubule</keyword>
<protein>
    <submittedName>
        <fullName evidence="13">Prion-inhibition and propagation-domain-containing protein</fullName>
    </submittedName>
</protein>
<dbReference type="AlphaFoldDB" id="A0AA40EPP3"/>
<comment type="similarity">
    <text evidence="2">Belongs to the kinesin light chain family.</text>
</comment>
<dbReference type="InterPro" id="IPR019734">
    <property type="entry name" value="TPR_rpt"/>
</dbReference>
<comment type="subcellular location">
    <subcellularLocation>
        <location evidence="1">Cytoplasm</location>
        <location evidence="1">Cytoskeleton</location>
    </subcellularLocation>
</comment>
<dbReference type="Pfam" id="PF14479">
    <property type="entry name" value="HeLo"/>
    <property type="match status" value="1"/>
</dbReference>
<organism evidence="13 14">
    <name type="scientific">Schizothecium vesticola</name>
    <dbReference type="NCBI Taxonomy" id="314040"/>
    <lineage>
        <taxon>Eukaryota</taxon>
        <taxon>Fungi</taxon>
        <taxon>Dikarya</taxon>
        <taxon>Ascomycota</taxon>
        <taxon>Pezizomycotina</taxon>
        <taxon>Sordariomycetes</taxon>
        <taxon>Sordariomycetidae</taxon>
        <taxon>Sordariales</taxon>
        <taxon>Schizotheciaceae</taxon>
        <taxon>Schizothecium</taxon>
    </lineage>
</organism>
<evidence type="ECO:0000256" key="7">
    <source>
        <dbReference type="ARBA" id="ARBA00023054"/>
    </source>
</evidence>
<keyword evidence="6" id="KW-0802">TPR repeat</keyword>
<evidence type="ECO:0000313" key="14">
    <source>
        <dbReference type="Proteomes" id="UP001172155"/>
    </source>
</evidence>
<dbReference type="SMART" id="SM00028">
    <property type="entry name" value="TPR"/>
    <property type="match status" value="7"/>
</dbReference>
<dbReference type="PANTHER" id="PTHR45783:SF3">
    <property type="entry name" value="KINESIN LIGHT CHAIN"/>
    <property type="match status" value="1"/>
</dbReference>
<keyword evidence="9" id="KW-0206">Cytoskeleton</keyword>
<feature type="domain" description="Prion-inhibition and propagation HeLo" evidence="12">
    <location>
        <begin position="6"/>
        <end position="208"/>
    </location>
</feature>
<evidence type="ECO:0000256" key="1">
    <source>
        <dbReference type="ARBA" id="ARBA00004245"/>
    </source>
</evidence>
<accession>A0AA40EPP3</accession>
<feature type="region of interest" description="Disordered" evidence="10">
    <location>
        <begin position="109"/>
        <end position="128"/>
    </location>
</feature>
<gene>
    <name evidence="13" type="ORF">B0T18DRAFT_430551</name>
</gene>
<dbReference type="NCBIfam" id="NF040586">
    <property type="entry name" value="FxSxx_TPR"/>
    <property type="match status" value="1"/>
</dbReference>
<reference evidence="13" key="1">
    <citation type="submission" date="2023-06" db="EMBL/GenBank/DDBJ databases">
        <title>Genome-scale phylogeny and comparative genomics of the fungal order Sordariales.</title>
        <authorList>
            <consortium name="Lawrence Berkeley National Laboratory"/>
            <person name="Hensen N."/>
            <person name="Bonometti L."/>
            <person name="Westerberg I."/>
            <person name="Brannstrom I.O."/>
            <person name="Guillou S."/>
            <person name="Cros-Aarteil S."/>
            <person name="Calhoun S."/>
            <person name="Haridas S."/>
            <person name="Kuo A."/>
            <person name="Mondo S."/>
            <person name="Pangilinan J."/>
            <person name="Riley R."/>
            <person name="LaButti K."/>
            <person name="Andreopoulos B."/>
            <person name="Lipzen A."/>
            <person name="Chen C."/>
            <person name="Yanf M."/>
            <person name="Daum C."/>
            <person name="Ng V."/>
            <person name="Clum A."/>
            <person name="Steindorff A."/>
            <person name="Ohm R."/>
            <person name="Martin F."/>
            <person name="Silar P."/>
            <person name="Natvig D."/>
            <person name="Lalanne C."/>
            <person name="Gautier V."/>
            <person name="Ament-velasquez S.L."/>
            <person name="Kruys A."/>
            <person name="Hutchinson M.I."/>
            <person name="Powell A.J."/>
            <person name="Barry K."/>
            <person name="Miller A.N."/>
            <person name="Grigoriev I.V."/>
            <person name="Debuchy R."/>
            <person name="Gladieux P."/>
            <person name="Thoren M.H."/>
            <person name="Johannesson H."/>
        </authorList>
    </citation>
    <scope>NUCLEOTIDE SEQUENCE</scope>
    <source>
        <strain evidence="13">SMH3187-1</strain>
    </source>
</reference>
<keyword evidence="5" id="KW-0677">Repeat</keyword>
<dbReference type="PANTHER" id="PTHR45783">
    <property type="entry name" value="KINESIN LIGHT CHAIN"/>
    <property type="match status" value="1"/>
</dbReference>
<evidence type="ECO:0000256" key="9">
    <source>
        <dbReference type="ARBA" id="ARBA00023212"/>
    </source>
</evidence>
<evidence type="ECO:0000256" key="3">
    <source>
        <dbReference type="ARBA" id="ARBA00022490"/>
    </source>
</evidence>
<dbReference type="InterPro" id="IPR049945">
    <property type="entry name" value="AAA_22"/>
</dbReference>
<dbReference type="Proteomes" id="UP001172155">
    <property type="component" value="Unassembled WGS sequence"/>
</dbReference>
<evidence type="ECO:0000256" key="5">
    <source>
        <dbReference type="ARBA" id="ARBA00022737"/>
    </source>
</evidence>